<dbReference type="GO" id="GO:0003714">
    <property type="term" value="F:transcription corepressor activity"/>
    <property type="evidence" value="ECO:0007669"/>
    <property type="project" value="TreeGrafter"/>
</dbReference>
<feature type="region of interest" description="Disordered" evidence="2">
    <location>
        <begin position="124"/>
        <end position="183"/>
    </location>
</feature>
<feature type="compositionally biased region" description="Basic and acidic residues" evidence="2">
    <location>
        <begin position="158"/>
        <end position="170"/>
    </location>
</feature>
<dbReference type="GO" id="GO:0005634">
    <property type="term" value="C:nucleus"/>
    <property type="evidence" value="ECO:0007669"/>
    <property type="project" value="TreeGrafter"/>
</dbReference>
<dbReference type="Proteomes" id="UP000646827">
    <property type="component" value="Unassembled WGS sequence"/>
</dbReference>
<evidence type="ECO:0000313" key="4">
    <source>
        <dbReference type="Proteomes" id="UP000646827"/>
    </source>
</evidence>
<keyword evidence="4" id="KW-1185">Reference proteome</keyword>
<dbReference type="EMBL" id="JAEPRB010000514">
    <property type="protein sequence ID" value="KAG2215467.1"/>
    <property type="molecule type" value="Genomic_DNA"/>
</dbReference>
<dbReference type="Gene3D" id="3.10.20.550">
    <property type="entry name" value="ASAP complex, SAP18 subunit"/>
    <property type="match status" value="1"/>
</dbReference>
<accession>A0A8H7VE39</accession>
<feature type="compositionally biased region" description="Basic and acidic residues" evidence="2">
    <location>
        <begin position="137"/>
        <end position="147"/>
    </location>
</feature>
<name>A0A8H7VE39_9FUNG</name>
<dbReference type="AlphaFoldDB" id="A0A8H7VE39"/>
<sequence length="183" mass="21042">MPTPIDREKECPFLLRIFTKNNGHHAINEFQINSVPSSDELQLYTWRNATLYELAQLIQEVIPEAKHHDARIAFRLIYLDSQRAAYRSRDIGRVMNIKQNQDQSKTLDDCNFYIGDYLDVAIYIGPPPQRNNNNPRRTNDWGRDNNRRGGGRFGGGNGRDRGGFRRDDRSFGGGAGGRRGDRF</sequence>
<dbReference type="PANTHER" id="PTHR13082">
    <property type="entry name" value="SAP18"/>
    <property type="match status" value="1"/>
</dbReference>
<organism evidence="3 4">
    <name type="scientific">Circinella minor</name>
    <dbReference type="NCBI Taxonomy" id="1195481"/>
    <lineage>
        <taxon>Eukaryota</taxon>
        <taxon>Fungi</taxon>
        <taxon>Fungi incertae sedis</taxon>
        <taxon>Mucoromycota</taxon>
        <taxon>Mucoromycotina</taxon>
        <taxon>Mucoromycetes</taxon>
        <taxon>Mucorales</taxon>
        <taxon>Lichtheimiaceae</taxon>
        <taxon>Circinella</taxon>
    </lineage>
</organism>
<evidence type="ECO:0000256" key="2">
    <source>
        <dbReference type="SAM" id="MobiDB-lite"/>
    </source>
</evidence>
<dbReference type="InterPro" id="IPR010516">
    <property type="entry name" value="SAP18"/>
</dbReference>
<dbReference type="Pfam" id="PF06487">
    <property type="entry name" value="SAP18"/>
    <property type="match status" value="1"/>
</dbReference>
<evidence type="ECO:0000256" key="1">
    <source>
        <dbReference type="ARBA" id="ARBA00009143"/>
    </source>
</evidence>
<comment type="caution">
    <text evidence="3">The sequence shown here is derived from an EMBL/GenBank/DDBJ whole genome shotgun (WGS) entry which is preliminary data.</text>
</comment>
<comment type="similarity">
    <text evidence="1">Belongs to the SAP18 family.</text>
</comment>
<dbReference type="PANTHER" id="PTHR13082:SF0">
    <property type="entry name" value="HISTONE DEACETYLASE COMPLEX SUBUNIT SAP18"/>
    <property type="match status" value="1"/>
</dbReference>
<proteinExistence type="inferred from homology"/>
<dbReference type="OrthoDB" id="440566at2759"/>
<gene>
    <name evidence="3" type="ORF">INT45_012788</name>
</gene>
<reference evidence="3 4" key="1">
    <citation type="submission" date="2020-12" db="EMBL/GenBank/DDBJ databases">
        <title>Metabolic potential, ecology and presence of endohyphal bacteria is reflected in genomic diversity of Mucoromycotina.</title>
        <authorList>
            <person name="Muszewska A."/>
            <person name="Okrasinska A."/>
            <person name="Steczkiewicz K."/>
            <person name="Drgas O."/>
            <person name="Orlowska M."/>
            <person name="Perlinska-Lenart U."/>
            <person name="Aleksandrzak-Piekarczyk T."/>
            <person name="Szatraj K."/>
            <person name="Zielenkiewicz U."/>
            <person name="Pilsyk S."/>
            <person name="Malc E."/>
            <person name="Mieczkowski P."/>
            <person name="Kruszewska J.S."/>
            <person name="Biernat P."/>
            <person name="Pawlowska J."/>
        </authorList>
    </citation>
    <scope>NUCLEOTIDE SEQUENCE [LARGE SCALE GENOMIC DNA]</scope>
    <source>
        <strain evidence="3 4">CBS 142.35</strain>
    </source>
</reference>
<evidence type="ECO:0008006" key="5">
    <source>
        <dbReference type="Google" id="ProtNLM"/>
    </source>
</evidence>
<dbReference type="InterPro" id="IPR042534">
    <property type="entry name" value="SAP18_sf"/>
</dbReference>
<protein>
    <recommendedName>
        <fullName evidence="5">Histone deacetylase complex subunit SAP18</fullName>
    </recommendedName>
</protein>
<evidence type="ECO:0000313" key="3">
    <source>
        <dbReference type="EMBL" id="KAG2215467.1"/>
    </source>
</evidence>